<evidence type="ECO:0000313" key="3">
    <source>
        <dbReference type="EMBL" id="QPJ62623.1"/>
    </source>
</evidence>
<dbReference type="AlphaFoldDB" id="A0A7T0BX96"/>
<evidence type="ECO:0000259" key="2">
    <source>
        <dbReference type="Pfam" id="PF07603"/>
    </source>
</evidence>
<feature type="signal peptide" evidence="1">
    <location>
        <begin position="1"/>
        <end position="29"/>
    </location>
</feature>
<sequence length="174" mass="19819">MANYFSWKSHTAQSLLFLFLIVPSFGVTAIAETNSDDQRFIDHGNHTITDSKTGLMWLKEDSYITTGHWLNWFEAFKYIDALNEEAFAGHIDWRLPTLKELKSLYEKDKINSKQVGHEMVIHIDPIFGREGGGAQWSSEGNGNFNAFGVVFNTGDRFSAPKKSRSRKTVRAVRN</sequence>
<protein>
    <submittedName>
        <fullName evidence="3">DUF1566 domain-containing protein</fullName>
    </submittedName>
</protein>
<dbReference type="KEGG" id="nli:G3M70_12365"/>
<name>A0A7T0BX96_9BACT</name>
<dbReference type="Proteomes" id="UP000594688">
    <property type="component" value="Chromosome"/>
</dbReference>
<keyword evidence="1" id="KW-0732">Signal</keyword>
<feature type="chain" id="PRO_5032594664" evidence="1">
    <location>
        <begin position="30"/>
        <end position="174"/>
    </location>
</feature>
<gene>
    <name evidence="3" type="ORF">G3M70_12365</name>
</gene>
<evidence type="ECO:0000256" key="1">
    <source>
        <dbReference type="SAM" id="SignalP"/>
    </source>
</evidence>
<dbReference type="InterPro" id="IPR011460">
    <property type="entry name" value="Lcl_C"/>
</dbReference>
<accession>A0A7T0BX96</accession>
<organism evidence="3 4">
    <name type="scientific">Candidatus Nitronauta litoralis</name>
    <dbReference type="NCBI Taxonomy" id="2705533"/>
    <lineage>
        <taxon>Bacteria</taxon>
        <taxon>Pseudomonadati</taxon>
        <taxon>Nitrospinota/Tectimicrobiota group</taxon>
        <taxon>Nitrospinota</taxon>
        <taxon>Nitrospinia</taxon>
        <taxon>Nitrospinales</taxon>
        <taxon>Nitrospinaceae</taxon>
        <taxon>Candidatus Nitronauta</taxon>
    </lineage>
</organism>
<reference evidence="3 4" key="1">
    <citation type="submission" date="2020-02" db="EMBL/GenBank/DDBJ databases">
        <title>Genomic and physiological characterization of two novel Nitrospinaceae genera.</title>
        <authorList>
            <person name="Mueller A.J."/>
            <person name="Jung M.-Y."/>
            <person name="Strachan C.R."/>
            <person name="Herbold C.W."/>
            <person name="Kirkegaard R.H."/>
            <person name="Daims H."/>
        </authorList>
    </citation>
    <scope>NUCLEOTIDE SEQUENCE [LARGE SCALE GENOMIC DNA]</scope>
    <source>
        <strain evidence="3">EB</strain>
    </source>
</reference>
<dbReference type="EMBL" id="CP048685">
    <property type="protein sequence ID" value="QPJ62623.1"/>
    <property type="molecule type" value="Genomic_DNA"/>
</dbReference>
<proteinExistence type="predicted"/>
<evidence type="ECO:0000313" key="4">
    <source>
        <dbReference type="Proteomes" id="UP000594688"/>
    </source>
</evidence>
<dbReference type="Pfam" id="PF07603">
    <property type="entry name" value="Lcl_C"/>
    <property type="match status" value="1"/>
</dbReference>
<feature type="domain" description="Lcl C-terminal" evidence="2">
    <location>
        <begin position="47"/>
        <end position="173"/>
    </location>
</feature>